<dbReference type="PANTHER" id="PTHR24637:SF194">
    <property type="entry name" value="CUTICLE COLLAGEN 10-RELATED"/>
    <property type="match status" value="1"/>
</dbReference>
<protein>
    <submittedName>
        <fullName evidence="6">Col_cuticle_N domain-containing protein</fullName>
    </submittedName>
</protein>
<keyword evidence="1" id="KW-0677">Repeat</keyword>
<reference evidence="6" key="1">
    <citation type="submission" date="2017-02" db="UniProtKB">
        <authorList>
            <consortium name="WormBaseParasite"/>
        </authorList>
    </citation>
    <scope>IDENTIFICATION</scope>
</reference>
<dbReference type="Proteomes" id="UP000271162">
    <property type="component" value="Unassembled WGS sequence"/>
</dbReference>
<feature type="transmembrane region" description="Helical" evidence="2">
    <location>
        <begin position="6"/>
        <end position="26"/>
    </location>
</feature>
<evidence type="ECO:0000256" key="2">
    <source>
        <dbReference type="SAM" id="Phobius"/>
    </source>
</evidence>
<gene>
    <name evidence="4" type="ORF">NBR_LOCUS17578</name>
</gene>
<keyword evidence="5" id="KW-1185">Reference proteome</keyword>
<dbReference type="GO" id="GO:0042302">
    <property type="term" value="F:structural constituent of cuticle"/>
    <property type="evidence" value="ECO:0007669"/>
    <property type="project" value="InterPro"/>
</dbReference>
<dbReference type="STRING" id="27835.A0A0N4YKK1"/>
<evidence type="ECO:0000256" key="1">
    <source>
        <dbReference type="ARBA" id="ARBA00022737"/>
    </source>
</evidence>
<sequence length="125" mass="13680">MFEEKLIVGVATACSTVAIAACLIVIPSLYNTINEIHDEVLEGVSVFRVETDSAWSHMMDFQVAVSPPSKPRQNPFSSIFREKRQANGLPAFCQCQPSRPTCPPGPPGPPGRPGAPGWWFFITFC</sequence>
<dbReference type="SMART" id="SM01088">
    <property type="entry name" value="Col_cuticle_N"/>
    <property type="match status" value="1"/>
</dbReference>
<reference evidence="4 5" key="2">
    <citation type="submission" date="2018-11" db="EMBL/GenBank/DDBJ databases">
        <authorList>
            <consortium name="Pathogen Informatics"/>
        </authorList>
    </citation>
    <scope>NUCLEOTIDE SEQUENCE [LARGE SCALE GENOMIC DNA]</scope>
</reference>
<evidence type="ECO:0000313" key="5">
    <source>
        <dbReference type="Proteomes" id="UP000271162"/>
    </source>
</evidence>
<evidence type="ECO:0000259" key="3">
    <source>
        <dbReference type="SMART" id="SM01088"/>
    </source>
</evidence>
<dbReference type="Pfam" id="PF01484">
    <property type="entry name" value="Col_cuticle_N"/>
    <property type="match status" value="1"/>
</dbReference>
<proteinExistence type="predicted"/>
<dbReference type="AlphaFoldDB" id="A0A0N4YKK1"/>
<keyword evidence="2" id="KW-1133">Transmembrane helix</keyword>
<name>A0A0N4YKK1_NIPBR</name>
<dbReference type="InterPro" id="IPR002486">
    <property type="entry name" value="Col_cuticle_N"/>
</dbReference>
<accession>A0A0N4YKK1</accession>
<evidence type="ECO:0000313" key="6">
    <source>
        <dbReference type="WBParaSite" id="NBR_0001757701-mRNA-1"/>
    </source>
</evidence>
<feature type="domain" description="Nematode cuticle collagen N-terminal" evidence="3">
    <location>
        <begin position="8"/>
        <end position="58"/>
    </location>
</feature>
<dbReference type="EMBL" id="UYSL01022847">
    <property type="protein sequence ID" value="VDL81235.1"/>
    <property type="molecule type" value="Genomic_DNA"/>
</dbReference>
<dbReference type="WBParaSite" id="NBR_0001757701-mRNA-1">
    <property type="protein sequence ID" value="NBR_0001757701-mRNA-1"/>
    <property type="gene ID" value="NBR_0001757701"/>
</dbReference>
<evidence type="ECO:0000313" key="4">
    <source>
        <dbReference type="EMBL" id="VDL81235.1"/>
    </source>
</evidence>
<organism evidence="6">
    <name type="scientific">Nippostrongylus brasiliensis</name>
    <name type="common">Rat hookworm</name>
    <dbReference type="NCBI Taxonomy" id="27835"/>
    <lineage>
        <taxon>Eukaryota</taxon>
        <taxon>Metazoa</taxon>
        <taxon>Ecdysozoa</taxon>
        <taxon>Nematoda</taxon>
        <taxon>Chromadorea</taxon>
        <taxon>Rhabditida</taxon>
        <taxon>Rhabditina</taxon>
        <taxon>Rhabditomorpha</taxon>
        <taxon>Strongyloidea</taxon>
        <taxon>Heligmosomidae</taxon>
        <taxon>Nippostrongylus</taxon>
    </lineage>
</organism>
<keyword evidence="2" id="KW-0812">Transmembrane</keyword>
<dbReference type="PROSITE" id="PS51257">
    <property type="entry name" value="PROKAR_LIPOPROTEIN"/>
    <property type="match status" value="1"/>
</dbReference>
<dbReference type="PANTHER" id="PTHR24637">
    <property type="entry name" value="COLLAGEN"/>
    <property type="match status" value="1"/>
</dbReference>
<keyword evidence="2" id="KW-0472">Membrane</keyword>